<dbReference type="EMBL" id="ML120125">
    <property type="protein sequence ID" value="RPA70689.1"/>
    <property type="molecule type" value="Genomic_DNA"/>
</dbReference>
<keyword evidence="2" id="KW-1185">Reference proteome</keyword>
<gene>
    <name evidence="1" type="ORF">BJ508DRAFT_316304</name>
</gene>
<dbReference type="Proteomes" id="UP000275078">
    <property type="component" value="Unassembled WGS sequence"/>
</dbReference>
<name>A0A3N4H6Y1_ASCIM</name>
<accession>A0A3N4H6Y1</accession>
<evidence type="ECO:0000313" key="2">
    <source>
        <dbReference type="Proteomes" id="UP000275078"/>
    </source>
</evidence>
<protein>
    <submittedName>
        <fullName evidence="1">Uncharacterized protein</fullName>
    </submittedName>
</protein>
<dbReference type="AlphaFoldDB" id="A0A3N4H6Y1"/>
<evidence type="ECO:0000313" key="1">
    <source>
        <dbReference type="EMBL" id="RPA70689.1"/>
    </source>
</evidence>
<proteinExistence type="predicted"/>
<reference evidence="1 2" key="1">
    <citation type="journal article" date="2018" name="Nat. Ecol. Evol.">
        <title>Pezizomycetes genomes reveal the molecular basis of ectomycorrhizal truffle lifestyle.</title>
        <authorList>
            <person name="Murat C."/>
            <person name="Payen T."/>
            <person name="Noel B."/>
            <person name="Kuo A."/>
            <person name="Morin E."/>
            <person name="Chen J."/>
            <person name="Kohler A."/>
            <person name="Krizsan K."/>
            <person name="Balestrini R."/>
            <person name="Da Silva C."/>
            <person name="Montanini B."/>
            <person name="Hainaut M."/>
            <person name="Levati E."/>
            <person name="Barry K.W."/>
            <person name="Belfiori B."/>
            <person name="Cichocki N."/>
            <person name="Clum A."/>
            <person name="Dockter R.B."/>
            <person name="Fauchery L."/>
            <person name="Guy J."/>
            <person name="Iotti M."/>
            <person name="Le Tacon F."/>
            <person name="Lindquist E.A."/>
            <person name="Lipzen A."/>
            <person name="Malagnac F."/>
            <person name="Mello A."/>
            <person name="Molinier V."/>
            <person name="Miyauchi S."/>
            <person name="Poulain J."/>
            <person name="Riccioni C."/>
            <person name="Rubini A."/>
            <person name="Sitrit Y."/>
            <person name="Splivallo R."/>
            <person name="Traeger S."/>
            <person name="Wang M."/>
            <person name="Zifcakova L."/>
            <person name="Wipf D."/>
            <person name="Zambonelli A."/>
            <person name="Paolocci F."/>
            <person name="Nowrousian M."/>
            <person name="Ottonello S."/>
            <person name="Baldrian P."/>
            <person name="Spatafora J.W."/>
            <person name="Henrissat B."/>
            <person name="Nagy L.G."/>
            <person name="Aury J.M."/>
            <person name="Wincker P."/>
            <person name="Grigoriev I.V."/>
            <person name="Bonfante P."/>
            <person name="Martin F.M."/>
        </authorList>
    </citation>
    <scope>NUCLEOTIDE SEQUENCE [LARGE SCALE GENOMIC DNA]</scope>
    <source>
        <strain evidence="1 2">RN42</strain>
    </source>
</reference>
<organism evidence="1 2">
    <name type="scientific">Ascobolus immersus RN42</name>
    <dbReference type="NCBI Taxonomy" id="1160509"/>
    <lineage>
        <taxon>Eukaryota</taxon>
        <taxon>Fungi</taxon>
        <taxon>Dikarya</taxon>
        <taxon>Ascomycota</taxon>
        <taxon>Pezizomycotina</taxon>
        <taxon>Pezizomycetes</taxon>
        <taxon>Pezizales</taxon>
        <taxon>Ascobolaceae</taxon>
        <taxon>Ascobolus</taxon>
    </lineage>
</organism>
<sequence>MSNSSSNMSSPSSVSRFALSPSSVTNLLDRLPVELKLEIGDQLGSLEDFRAYREACLTSVGVNRVPGSIRKNFAPVRISISLLNDLVEHYTMNPYLGRLFDMLLVNRPTLDTTDSSQFLSAISMMDALEEAAFSVCPEFRHYNCCFNLWNSFTEPAKETSCLPFIYSTCNTEDTTDRCWWMGKSLFRSVEQPVLSSIASKYLLTTFSDPRQDEFETVMTEASNLVKDLAVGLADVAGMDDEGYSYSYRITPIVDVVVSSFAYELVSQVFGVDDYEKLVMFVEPEAFGKWKESMVSFVEFLGFLKRISEEFLNWPTLQCHWCCKQEEDQWMAYTVPPAVDEWTAEWEGSVVGDSAGGEGGNADESGWYGDVVYASHATDHLAPGNVDWDEL</sequence>